<dbReference type="STRING" id="29172.A0A0D8XSB7"/>
<reference evidence="2" key="2">
    <citation type="journal article" date="2016" name="Sci. Rep.">
        <title>Dictyocaulus viviparus genome, variome and transcriptome elucidate lungworm biology and support future intervention.</title>
        <authorList>
            <person name="McNulty S.N."/>
            <person name="Strube C."/>
            <person name="Rosa B.A."/>
            <person name="Martin J.C."/>
            <person name="Tyagi R."/>
            <person name="Choi Y.J."/>
            <person name="Wang Q."/>
            <person name="Hallsworth Pepin K."/>
            <person name="Zhang X."/>
            <person name="Ozersky P."/>
            <person name="Wilson R.K."/>
            <person name="Sternberg P.W."/>
            <person name="Gasser R.B."/>
            <person name="Mitreva M."/>
        </authorList>
    </citation>
    <scope>NUCLEOTIDE SEQUENCE [LARGE SCALE GENOMIC DNA]</scope>
    <source>
        <strain evidence="2">HannoverDv2000</strain>
    </source>
</reference>
<organism evidence="1 2">
    <name type="scientific">Dictyocaulus viviparus</name>
    <name type="common">Bovine lungworm</name>
    <dbReference type="NCBI Taxonomy" id="29172"/>
    <lineage>
        <taxon>Eukaryota</taxon>
        <taxon>Metazoa</taxon>
        <taxon>Ecdysozoa</taxon>
        <taxon>Nematoda</taxon>
        <taxon>Chromadorea</taxon>
        <taxon>Rhabditida</taxon>
        <taxon>Rhabditina</taxon>
        <taxon>Rhabditomorpha</taxon>
        <taxon>Strongyloidea</taxon>
        <taxon>Metastrongylidae</taxon>
        <taxon>Dictyocaulus</taxon>
    </lineage>
</organism>
<reference evidence="1 2" key="1">
    <citation type="submission" date="2013-11" db="EMBL/GenBank/DDBJ databases">
        <title>Draft genome of the bovine lungworm Dictyocaulus viviparus.</title>
        <authorList>
            <person name="Mitreva M."/>
        </authorList>
    </citation>
    <scope>NUCLEOTIDE SEQUENCE [LARGE SCALE GENOMIC DNA]</scope>
    <source>
        <strain evidence="1 2">HannoverDv2000</strain>
    </source>
</reference>
<gene>
    <name evidence="1" type="ORF">DICVIV_07267</name>
</gene>
<sequence length="378" mass="43683">MESDILSFDEDQKSMRSVLRSTSMISSDFLLRREISEDCDKEECEEYAQQCEFSAICDEETLFPHEGDSELYNRFALNYRKAWTYYEEPCDNYYAITGELVASVSKKGTVEIPEDVASLIHHMHRPTLERTDKVVNLLFAGSRKRYVFGSFFKMQDRWTVFWHPRRLCKLSSSVIQAFVCAALNSRRQLHFVIGAANDSKIIGCKLSDEERKTMRRQFNYSISMGFVPPLNEGLVRLSFHQVCDKFGFMIPDLYIALISINDKVDKVVSALYFLRLLTIYVSFIQLYQLPSGRVFYVNYDFGIEKLSFSSAHKLLLSQRSAESDRISNSKAGCIWNMLCLRGSDLPRASLSKQLFQFGIPGFIIGFLAYDFLPNVKWK</sequence>
<name>A0A0D8XSB7_DICVI</name>
<accession>A0A0D8XSB7</accession>
<dbReference type="Proteomes" id="UP000053766">
    <property type="component" value="Unassembled WGS sequence"/>
</dbReference>
<dbReference type="OrthoDB" id="5871360at2759"/>
<dbReference type="EMBL" id="KN716341">
    <property type="protein sequence ID" value="KJH46659.1"/>
    <property type="molecule type" value="Genomic_DNA"/>
</dbReference>
<evidence type="ECO:0000313" key="2">
    <source>
        <dbReference type="Proteomes" id="UP000053766"/>
    </source>
</evidence>
<evidence type="ECO:0000313" key="1">
    <source>
        <dbReference type="EMBL" id="KJH46659.1"/>
    </source>
</evidence>
<keyword evidence="2" id="KW-1185">Reference proteome</keyword>
<protein>
    <submittedName>
        <fullName evidence="1">Uncharacterized protein</fullName>
    </submittedName>
</protein>
<proteinExistence type="predicted"/>
<dbReference type="AlphaFoldDB" id="A0A0D8XSB7"/>